<dbReference type="PANTHER" id="PTHR40422:SF1">
    <property type="entry name" value="TRANSLATION MACHINERY-ASSOCIATED PROTEIN 17"/>
    <property type="match status" value="1"/>
</dbReference>
<comment type="caution">
    <text evidence="2">The sequence shown here is derived from an EMBL/GenBank/DDBJ whole genome shotgun (WGS) entry which is preliminary data.</text>
</comment>
<dbReference type="Proteomes" id="UP000298493">
    <property type="component" value="Unassembled WGS sequence"/>
</dbReference>
<protein>
    <submittedName>
        <fullName evidence="2">Uncharacterized protein</fullName>
    </submittedName>
</protein>
<dbReference type="EMBL" id="SNSC02000009">
    <property type="protein sequence ID" value="TID21236.1"/>
    <property type="molecule type" value="Genomic_DNA"/>
</dbReference>
<reference evidence="2 3" key="1">
    <citation type="submission" date="2019-04" db="EMBL/GenBank/DDBJ databases">
        <title>High contiguity whole genome sequence and gene annotation resource for two Venturia nashicola isolates.</title>
        <authorList>
            <person name="Prokchorchik M."/>
            <person name="Won K."/>
            <person name="Lee Y."/>
            <person name="Choi E.D."/>
            <person name="Segonzac C."/>
            <person name="Sohn K.H."/>
        </authorList>
    </citation>
    <scope>NUCLEOTIDE SEQUENCE [LARGE SCALE GENOMIC DNA]</scope>
    <source>
        <strain evidence="2 3">PRI2</strain>
    </source>
</reference>
<gene>
    <name evidence="2" type="ORF">E6O75_ATG04631</name>
</gene>
<dbReference type="GO" id="GO:0030674">
    <property type="term" value="F:protein-macromolecule adaptor activity"/>
    <property type="evidence" value="ECO:0007669"/>
    <property type="project" value="TreeGrafter"/>
</dbReference>
<keyword evidence="3" id="KW-1185">Reference proteome</keyword>
<sequence>MSATATPIPPSQFALAIKDLPLPNLHFKAAEIRNQIAHLTSSNEQLVEFADDEDCKEAFAENEVVIGRMKERLDLLKAEVEGRGNLWIEDSDEKDDEIKMNGVGGELDGAAAEEATSNGDIATHGAGGQAQAQSAQSRRLTDEELRAMLRARMENPDEEDGIYL</sequence>
<dbReference type="InterPro" id="IPR038966">
    <property type="entry name" value="TMA17"/>
</dbReference>
<dbReference type="GO" id="GO:0070682">
    <property type="term" value="P:proteasome regulatory particle assembly"/>
    <property type="evidence" value="ECO:0007669"/>
    <property type="project" value="InterPro"/>
</dbReference>
<dbReference type="PANTHER" id="PTHR40422">
    <property type="entry name" value="TRANSLATION MACHINERY-ASSOCIATED PROTEIN 17"/>
    <property type="match status" value="1"/>
</dbReference>
<name>A0A4Z1P923_9PEZI</name>
<evidence type="ECO:0000256" key="1">
    <source>
        <dbReference type="SAM" id="MobiDB-lite"/>
    </source>
</evidence>
<dbReference type="AlphaFoldDB" id="A0A4Z1P923"/>
<accession>A0A4Z1P923</accession>
<proteinExistence type="predicted"/>
<evidence type="ECO:0000313" key="2">
    <source>
        <dbReference type="EMBL" id="TID21236.1"/>
    </source>
</evidence>
<feature type="region of interest" description="Disordered" evidence="1">
    <location>
        <begin position="117"/>
        <end position="140"/>
    </location>
</feature>
<organism evidence="2 3">
    <name type="scientific">Venturia nashicola</name>
    <dbReference type="NCBI Taxonomy" id="86259"/>
    <lineage>
        <taxon>Eukaryota</taxon>
        <taxon>Fungi</taxon>
        <taxon>Dikarya</taxon>
        <taxon>Ascomycota</taxon>
        <taxon>Pezizomycotina</taxon>
        <taxon>Dothideomycetes</taxon>
        <taxon>Pleosporomycetidae</taxon>
        <taxon>Venturiales</taxon>
        <taxon>Venturiaceae</taxon>
        <taxon>Venturia</taxon>
    </lineage>
</organism>
<evidence type="ECO:0000313" key="3">
    <source>
        <dbReference type="Proteomes" id="UP000298493"/>
    </source>
</evidence>
<dbReference type="STRING" id="86259.A0A4Z1P923"/>